<sequence>MSKGAVFGLSGYRTVNGHRTFMLDLGEPSSDTLFVLIHGWGSTCSAWAEVLPGLLRIGCAIGLDLRGHGGTPAGDIPVTIDLLVNDVIAAIEQSRRNRVILIGHSLGGSIATMVAVRRPDLVDGVVSIDPSYGARASEMRDVPNRLAAYRRDGGLDPAESIEGGFSAGADYGLKLRAAHDVATTPAAVLSSIYESNYLTSNAIGPITGAARWVGARVTPTLAFYPNPERARVDIEHGHQTSISIWNGAGHFLHQERPDQFVAEIKRWLAGLENDITEFDQDLTRQ</sequence>
<dbReference type="SUPFAM" id="SSF53474">
    <property type="entry name" value="alpha/beta-Hydrolases"/>
    <property type="match status" value="1"/>
</dbReference>
<dbReference type="EMBL" id="CP043641">
    <property type="protein sequence ID" value="QNE35433.1"/>
    <property type="molecule type" value="Genomic_DNA"/>
</dbReference>
<dbReference type="InterPro" id="IPR029058">
    <property type="entry name" value="AB_hydrolase_fold"/>
</dbReference>
<dbReference type="GO" id="GO:0016020">
    <property type="term" value="C:membrane"/>
    <property type="evidence" value="ECO:0007669"/>
    <property type="project" value="TreeGrafter"/>
</dbReference>
<dbReference type="RefSeq" id="WP_185278593.1">
    <property type="nucleotide sequence ID" value="NZ_CP043641.1"/>
</dbReference>
<gene>
    <name evidence="2" type="ORF">F1C12_10020</name>
</gene>
<dbReference type="Gene3D" id="3.40.50.1820">
    <property type="entry name" value="alpha/beta hydrolase"/>
    <property type="match status" value="1"/>
</dbReference>
<dbReference type="AlphaFoldDB" id="A0A7G6YAB8"/>
<organism evidence="2 3">
    <name type="scientific">Leifsonia shinshuensis</name>
    <dbReference type="NCBI Taxonomy" id="150026"/>
    <lineage>
        <taxon>Bacteria</taxon>
        <taxon>Bacillati</taxon>
        <taxon>Actinomycetota</taxon>
        <taxon>Actinomycetes</taxon>
        <taxon>Micrococcales</taxon>
        <taxon>Microbacteriaceae</taxon>
        <taxon>Leifsonia</taxon>
    </lineage>
</organism>
<dbReference type="InterPro" id="IPR000073">
    <property type="entry name" value="AB_hydrolase_1"/>
</dbReference>
<dbReference type="GO" id="GO:0016787">
    <property type="term" value="F:hydrolase activity"/>
    <property type="evidence" value="ECO:0007669"/>
    <property type="project" value="UniProtKB-KW"/>
</dbReference>
<accession>A0A7G6YAB8</accession>
<evidence type="ECO:0000259" key="1">
    <source>
        <dbReference type="Pfam" id="PF12697"/>
    </source>
</evidence>
<evidence type="ECO:0000313" key="2">
    <source>
        <dbReference type="EMBL" id="QNE35433.1"/>
    </source>
</evidence>
<dbReference type="KEGG" id="lse:F1C12_10020"/>
<dbReference type="Proteomes" id="UP000515511">
    <property type="component" value="Chromosome"/>
</dbReference>
<evidence type="ECO:0000313" key="3">
    <source>
        <dbReference type="Proteomes" id="UP000515511"/>
    </source>
</evidence>
<proteinExistence type="predicted"/>
<keyword evidence="2" id="KW-0378">Hydrolase</keyword>
<feature type="domain" description="AB hydrolase-1" evidence="1">
    <location>
        <begin position="34"/>
        <end position="262"/>
    </location>
</feature>
<name>A0A7G6YAB8_9MICO</name>
<dbReference type="PANTHER" id="PTHR43798:SF33">
    <property type="entry name" value="HYDROLASE, PUTATIVE (AFU_ORTHOLOGUE AFUA_2G14860)-RELATED"/>
    <property type="match status" value="1"/>
</dbReference>
<dbReference type="Pfam" id="PF12697">
    <property type="entry name" value="Abhydrolase_6"/>
    <property type="match status" value="1"/>
</dbReference>
<reference evidence="3" key="1">
    <citation type="submission" date="2019-09" db="EMBL/GenBank/DDBJ databases">
        <title>Antimicrobial potential of Antarctic Bacteria.</title>
        <authorList>
            <person name="Benaud N."/>
            <person name="Edwards R.J."/>
            <person name="Ferrari B.C."/>
        </authorList>
    </citation>
    <scope>NUCLEOTIDE SEQUENCE [LARGE SCALE GENOMIC DNA]</scope>
    <source>
        <strain evidence="3">INR9</strain>
    </source>
</reference>
<dbReference type="InterPro" id="IPR050266">
    <property type="entry name" value="AB_hydrolase_sf"/>
</dbReference>
<dbReference type="PANTHER" id="PTHR43798">
    <property type="entry name" value="MONOACYLGLYCEROL LIPASE"/>
    <property type="match status" value="1"/>
</dbReference>
<protein>
    <submittedName>
        <fullName evidence="2">Alpha/beta hydrolase</fullName>
    </submittedName>
</protein>